<dbReference type="PANTHER" id="PTHR13144:SF0">
    <property type="entry name" value="PROTEIN TEX261"/>
    <property type="match status" value="1"/>
</dbReference>
<comment type="similarity">
    <text evidence="2">Belongs to the SVP26 family.</text>
</comment>
<evidence type="ECO:0000313" key="8">
    <source>
        <dbReference type="EMBL" id="CAD8228764.1"/>
    </source>
</evidence>
<evidence type="ECO:0000256" key="1">
    <source>
        <dbReference type="ARBA" id="ARBA00004141"/>
    </source>
</evidence>
<evidence type="ECO:0000256" key="2">
    <source>
        <dbReference type="ARBA" id="ARBA00008096"/>
    </source>
</evidence>
<dbReference type="Pfam" id="PF04148">
    <property type="entry name" value="Erv26"/>
    <property type="match status" value="1"/>
</dbReference>
<dbReference type="GO" id="GO:0006888">
    <property type="term" value="P:endoplasmic reticulum to Golgi vesicle-mediated transport"/>
    <property type="evidence" value="ECO:0007669"/>
    <property type="project" value="InterPro"/>
</dbReference>
<keyword evidence="4 7" id="KW-1133">Transmembrane helix</keyword>
<reference evidence="8" key="1">
    <citation type="submission" date="2021-01" db="EMBL/GenBank/DDBJ databases">
        <authorList>
            <person name="Corre E."/>
            <person name="Pelletier E."/>
            <person name="Niang G."/>
            <person name="Scheremetjew M."/>
            <person name="Finn R."/>
            <person name="Kale V."/>
            <person name="Holt S."/>
            <person name="Cochrane G."/>
            <person name="Meng A."/>
            <person name="Brown T."/>
            <person name="Cohen L."/>
        </authorList>
    </citation>
    <scope>NUCLEOTIDE SEQUENCE</scope>
    <source>
        <strain evidence="8">RCC1614</strain>
    </source>
</reference>
<feature type="region of interest" description="Disordered" evidence="6">
    <location>
        <begin position="182"/>
        <end position="204"/>
    </location>
</feature>
<feature type="transmembrane region" description="Helical" evidence="7">
    <location>
        <begin position="52"/>
        <end position="78"/>
    </location>
</feature>
<dbReference type="AlphaFoldDB" id="A0A7R9T8Y7"/>
<dbReference type="GO" id="GO:0000139">
    <property type="term" value="C:Golgi membrane"/>
    <property type="evidence" value="ECO:0007669"/>
    <property type="project" value="TreeGrafter"/>
</dbReference>
<evidence type="ECO:0000256" key="3">
    <source>
        <dbReference type="ARBA" id="ARBA00022692"/>
    </source>
</evidence>
<proteinExistence type="inferred from homology"/>
<dbReference type="GO" id="GO:0097020">
    <property type="term" value="F:COPII receptor activity"/>
    <property type="evidence" value="ECO:0007669"/>
    <property type="project" value="InterPro"/>
</dbReference>
<accession>A0A7R9T8Y7</accession>
<sequence>MSFFSAIIAYSGAYLFLVFIAVCLATGLYYLAEMVEEHTRLTKRVLQWSIKISVGVNVLLLIVDGMPFSCVAVSLAALGCYQTLLKRFPFIEATSPEFIGSALFLVANHVMWLRHFRGDAYEYEHHTLEYHLGFFLMIVWIVPFGFFISLAANESVLPSGGLAGSGGSGILNATGGTGMGSGVGGMNGGGMSGPGGGFDDPRRGRKRHRNMVLQLMNFGKAQWEKVAKKSFPNGMPQSDYVERHYA</sequence>
<feature type="transmembrane region" description="Helical" evidence="7">
    <location>
        <begin position="98"/>
        <end position="116"/>
    </location>
</feature>
<comment type="subcellular location">
    <subcellularLocation>
        <location evidence="1">Membrane</location>
        <topology evidence="1">Multi-pass membrane protein</topology>
    </subcellularLocation>
</comment>
<evidence type="ECO:0008006" key="9">
    <source>
        <dbReference type="Google" id="ProtNLM"/>
    </source>
</evidence>
<keyword evidence="5 7" id="KW-0472">Membrane</keyword>
<evidence type="ECO:0000256" key="7">
    <source>
        <dbReference type="SAM" id="Phobius"/>
    </source>
</evidence>
<feature type="transmembrane region" description="Helical" evidence="7">
    <location>
        <begin position="6"/>
        <end position="31"/>
    </location>
</feature>
<dbReference type="GO" id="GO:0030134">
    <property type="term" value="C:COPII-coated ER to Golgi transport vesicle"/>
    <property type="evidence" value="ECO:0007669"/>
    <property type="project" value="TreeGrafter"/>
</dbReference>
<dbReference type="PANTHER" id="PTHR13144">
    <property type="entry name" value="TEX261 PROTEIN"/>
    <property type="match status" value="1"/>
</dbReference>
<organism evidence="8">
    <name type="scientific">Micromonas pusilla</name>
    <name type="common">Picoplanktonic green alga</name>
    <name type="synonym">Chromulina pusilla</name>
    <dbReference type="NCBI Taxonomy" id="38833"/>
    <lineage>
        <taxon>Eukaryota</taxon>
        <taxon>Viridiplantae</taxon>
        <taxon>Chlorophyta</taxon>
        <taxon>Mamiellophyceae</taxon>
        <taxon>Mamiellales</taxon>
        <taxon>Mamiellaceae</taxon>
        <taxon>Micromonas</taxon>
    </lineage>
</organism>
<evidence type="ECO:0000256" key="5">
    <source>
        <dbReference type="ARBA" id="ARBA00023136"/>
    </source>
</evidence>
<feature type="transmembrane region" description="Helical" evidence="7">
    <location>
        <begin position="128"/>
        <end position="152"/>
    </location>
</feature>
<dbReference type="EMBL" id="HBDY01001893">
    <property type="protein sequence ID" value="CAD8228764.1"/>
    <property type="molecule type" value="Transcribed_RNA"/>
</dbReference>
<gene>
    <name evidence="8" type="ORF">MPUS1402_LOCUS1435</name>
</gene>
<keyword evidence="3 7" id="KW-0812">Transmembrane</keyword>
<evidence type="ECO:0000256" key="4">
    <source>
        <dbReference type="ARBA" id="ARBA00022989"/>
    </source>
</evidence>
<protein>
    <recommendedName>
        <fullName evidence="9">Transmembrane adaptor Erv26</fullName>
    </recommendedName>
</protein>
<feature type="compositionally biased region" description="Gly residues" evidence="6">
    <location>
        <begin position="182"/>
        <end position="198"/>
    </location>
</feature>
<evidence type="ECO:0000256" key="6">
    <source>
        <dbReference type="SAM" id="MobiDB-lite"/>
    </source>
</evidence>
<dbReference type="InterPro" id="IPR007277">
    <property type="entry name" value="Svp26/Tex261"/>
</dbReference>
<name>A0A7R9T8Y7_MICPS</name>
<dbReference type="GO" id="GO:0005789">
    <property type="term" value="C:endoplasmic reticulum membrane"/>
    <property type="evidence" value="ECO:0007669"/>
    <property type="project" value="TreeGrafter"/>
</dbReference>